<dbReference type="SMART" id="SM00382">
    <property type="entry name" value="AAA"/>
    <property type="match status" value="1"/>
</dbReference>
<keyword evidence="4" id="KW-1278">Translocase</keyword>
<proteinExistence type="predicted"/>
<protein>
    <submittedName>
        <fullName evidence="6">ABC transporter ATP-binding protein</fullName>
    </submittedName>
</protein>
<evidence type="ECO:0000256" key="3">
    <source>
        <dbReference type="ARBA" id="ARBA00022840"/>
    </source>
</evidence>
<dbReference type="PANTHER" id="PTHR42794:SF1">
    <property type="entry name" value="HEMIN IMPORT ATP-BINDING PROTEIN HMUV"/>
    <property type="match status" value="1"/>
</dbReference>
<feature type="domain" description="ABC transporter" evidence="5">
    <location>
        <begin position="10"/>
        <end position="241"/>
    </location>
</feature>
<dbReference type="InterPro" id="IPR027417">
    <property type="entry name" value="P-loop_NTPase"/>
</dbReference>
<dbReference type="Proteomes" id="UP001281731">
    <property type="component" value="Unassembled WGS sequence"/>
</dbReference>
<dbReference type="GO" id="GO:0016887">
    <property type="term" value="F:ATP hydrolysis activity"/>
    <property type="evidence" value="ECO:0007669"/>
    <property type="project" value="InterPro"/>
</dbReference>
<keyword evidence="3 6" id="KW-0067">ATP-binding</keyword>
<dbReference type="Pfam" id="PF00005">
    <property type="entry name" value="ABC_tran"/>
    <property type="match status" value="1"/>
</dbReference>
<dbReference type="PANTHER" id="PTHR42794">
    <property type="entry name" value="HEMIN IMPORT ATP-BINDING PROTEIN HMUV"/>
    <property type="match status" value="1"/>
</dbReference>
<evidence type="ECO:0000313" key="6">
    <source>
        <dbReference type="EMBL" id="MDY5154795.1"/>
    </source>
</evidence>
<evidence type="ECO:0000256" key="1">
    <source>
        <dbReference type="ARBA" id="ARBA00022448"/>
    </source>
</evidence>
<dbReference type="CDD" id="cd03214">
    <property type="entry name" value="ABC_Iron-Siderophores_B12_Hemin"/>
    <property type="match status" value="1"/>
</dbReference>
<evidence type="ECO:0000313" key="7">
    <source>
        <dbReference type="Proteomes" id="UP001281731"/>
    </source>
</evidence>
<dbReference type="EMBL" id="JAWNGC010000003">
    <property type="protein sequence ID" value="MDY5154795.1"/>
    <property type="molecule type" value="Genomic_DNA"/>
</dbReference>
<keyword evidence="2" id="KW-0547">Nucleotide-binding</keyword>
<accession>A0AAW9HWL0</accession>
<sequence>MAYTGVEHKLTGSNIRVNLGGNRIVRDINIQAGAGDIVGIIGPNGCGKSTLLRALYAALPADGTVCIDGQEIHTLSRKRIAQYISVVEQQDESPMPTTVRTLVALGLLPHGSFTRLTTEEDDQSVMDALDYVDCAHLADRFTSQLSGGEYQRVKIAKTIVQNTPYLFLDEPTNHLDLRYQHQLLNLVKNLQKTTLIVLHDVNLAARYCDRIVLINDGRIVAEGSPWEVLTPEHLEPIYHMSITRIEREGLPYLFFDPQLTNQEMGKP</sequence>
<dbReference type="FunFam" id="3.40.50.300:FF:000134">
    <property type="entry name" value="Iron-enterobactin ABC transporter ATP-binding protein"/>
    <property type="match status" value="1"/>
</dbReference>
<evidence type="ECO:0000259" key="5">
    <source>
        <dbReference type="PROSITE" id="PS50893"/>
    </source>
</evidence>
<evidence type="ECO:0000256" key="4">
    <source>
        <dbReference type="ARBA" id="ARBA00022967"/>
    </source>
</evidence>
<dbReference type="InterPro" id="IPR003439">
    <property type="entry name" value="ABC_transporter-like_ATP-bd"/>
</dbReference>
<dbReference type="GO" id="GO:0005524">
    <property type="term" value="F:ATP binding"/>
    <property type="evidence" value="ECO:0007669"/>
    <property type="project" value="UniProtKB-KW"/>
</dbReference>
<dbReference type="Gene3D" id="3.40.50.300">
    <property type="entry name" value="P-loop containing nucleotide triphosphate hydrolases"/>
    <property type="match status" value="1"/>
</dbReference>
<evidence type="ECO:0000256" key="2">
    <source>
        <dbReference type="ARBA" id="ARBA00022741"/>
    </source>
</evidence>
<dbReference type="InterPro" id="IPR003593">
    <property type="entry name" value="AAA+_ATPase"/>
</dbReference>
<comment type="caution">
    <text evidence="6">The sequence shown here is derived from an EMBL/GenBank/DDBJ whole genome shotgun (WGS) entry which is preliminary data.</text>
</comment>
<dbReference type="AlphaFoldDB" id="A0AAW9HWL0"/>
<organism evidence="6 7">
    <name type="scientific">Actinotignum urinale</name>
    <dbReference type="NCBI Taxonomy" id="190146"/>
    <lineage>
        <taxon>Bacteria</taxon>
        <taxon>Bacillati</taxon>
        <taxon>Actinomycetota</taxon>
        <taxon>Actinomycetes</taxon>
        <taxon>Actinomycetales</taxon>
        <taxon>Actinomycetaceae</taxon>
        <taxon>Actinotignum</taxon>
    </lineage>
</organism>
<dbReference type="PROSITE" id="PS50893">
    <property type="entry name" value="ABC_TRANSPORTER_2"/>
    <property type="match status" value="1"/>
</dbReference>
<name>A0AAW9HWL0_9ACTO</name>
<gene>
    <name evidence="6" type="ORF">R6G80_03525</name>
</gene>
<reference evidence="6" key="1">
    <citation type="submission" date="2023-10" db="EMBL/GenBank/DDBJ databases">
        <title>Whole Genome based description of the genera Actinobaculum and Actinotignum reveals a complex phylogenetic relationship within the species included in the genus Actinotignum.</title>
        <authorList>
            <person name="Jensen C.S."/>
            <person name="Dargis R."/>
            <person name="Kemp M."/>
            <person name="Christensen J.J."/>
        </authorList>
    </citation>
    <scope>NUCLEOTIDE SEQUENCE</scope>
    <source>
        <strain evidence="6">SLA_B511</strain>
    </source>
</reference>
<dbReference type="RefSeq" id="WP_219721245.1">
    <property type="nucleotide sequence ID" value="NZ_CP126967.1"/>
</dbReference>
<dbReference type="SUPFAM" id="SSF52540">
    <property type="entry name" value="P-loop containing nucleoside triphosphate hydrolases"/>
    <property type="match status" value="1"/>
</dbReference>
<keyword evidence="1" id="KW-0813">Transport</keyword>